<dbReference type="AlphaFoldDB" id="A0A7G7CNB6"/>
<dbReference type="EC" id="3.4.-.-" evidence="8"/>
<name>A0A7G7CNB6_9CORY</name>
<dbReference type="GO" id="GO:0016829">
    <property type="term" value="F:lyase activity"/>
    <property type="evidence" value="ECO:0007669"/>
    <property type="project" value="UniProtKB-KW"/>
</dbReference>
<accession>A0A7G7CNB6</accession>
<evidence type="ECO:0000256" key="5">
    <source>
        <dbReference type="ARBA" id="ARBA00023124"/>
    </source>
</evidence>
<dbReference type="RefSeq" id="WP_185175468.1">
    <property type="nucleotide sequence ID" value="NZ_CP059404.1"/>
</dbReference>
<keyword evidence="4 8" id="KW-0378">Hydrolase</keyword>
<evidence type="ECO:0000256" key="8">
    <source>
        <dbReference type="RuleBase" id="RU364100"/>
    </source>
</evidence>
<keyword evidence="7" id="KW-0456">Lyase</keyword>
<dbReference type="GO" id="GO:0106300">
    <property type="term" value="P:protein-DNA covalent cross-linking repair"/>
    <property type="evidence" value="ECO:0007669"/>
    <property type="project" value="InterPro"/>
</dbReference>
<comment type="similarity">
    <text evidence="1 8">Belongs to the SOS response-associated peptidase family.</text>
</comment>
<dbReference type="EMBL" id="CP059404">
    <property type="protein sequence ID" value="QNE89082.1"/>
    <property type="molecule type" value="Genomic_DNA"/>
</dbReference>
<evidence type="ECO:0000313" key="10">
    <source>
        <dbReference type="Proteomes" id="UP000515743"/>
    </source>
</evidence>
<reference evidence="9 10" key="1">
    <citation type="submission" date="2020-07" db="EMBL/GenBank/DDBJ databases">
        <title>Complete genome and description of Corynebacterium incognita strain Marseille-Q3630 sp. nov.</title>
        <authorList>
            <person name="Boxberger M."/>
        </authorList>
    </citation>
    <scope>NUCLEOTIDE SEQUENCE [LARGE SCALE GENOMIC DNA]</scope>
    <source>
        <strain evidence="9 10">Marseille-Q3630</strain>
    </source>
</reference>
<dbReference type="SUPFAM" id="SSF143081">
    <property type="entry name" value="BB1717-like"/>
    <property type="match status" value="1"/>
</dbReference>
<evidence type="ECO:0000313" key="9">
    <source>
        <dbReference type="EMBL" id="QNE89082.1"/>
    </source>
</evidence>
<evidence type="ECO:0000256" key="7">
    <source>
        <dbReference type="ARBA" id="ARBA00023239"/>
    </source>
</evidence>
<proteinExistence type="inferred from homology"/>
<evidence type="ECO:0000256" key="4">
    <source>
        <dbReference type="ARBA" id="ARBA00022801"/>
    </source>
</evidence>
<organism evidence="9 10">
    <name type="scientific">Corynebacterium incognita</name>
    <dbReference type="NCBI Taxonomy" id="2754725"/>
    <lineage>
        <taxon>Bacteria</taxon>
        <taxon>Bacillati</taxon>
        <taxon>Actinomycetota</taxon>
        <taxon>Actinomycetes</taxon>
        <taxon>Mycobacteriales</taxon>
        <taxon>Corynebacteriaceae</taxon>
        <taxon>Corynebacterium</taxon>
    </lineage>
</organism>
<dbReference type="GO" id="GO:0003697">
    <property type="term" value="F:single-stranded DNA binding"/>
    <property type="evidence" value="ECO:0007669"/>
    <property type="project" value="InterPro"/>
</dbReference>
<dbReference type="PANTHER" id="PTHR13604">
    <property type="entry name" value="DC12-RELATED"/>
    <property type="match status" value="1"/>
</dbReference>
<dbReference type="GO" id="GO:0006508">
    <property type="term" value="P:proteolysis"/>
    <property type="evidence" value="ECO:0007669"/>
    <property type="project" value="UniProtKB-KW"/>
</dbReference>
<keyword evidence="6" id="KW-0238">DNA-binding</keyword>
<keyword evidence="10" id="KW-1185">Reference proteome</keyword>
<dbReference type="KEGG" id="cik:H0194_08360"/>
<protein>
    <recommendedName>
        <fullName evidence="8">Abasic site processing protein</fullName>
        <ecNumber evidence="8">3.4.-.-</ecNumber>
    </recommendedName>
</protein>
<dbReference type="PANTHER" id="PTHR13604:SF0">
    <property type="entry name" value="ABASIC SITE PROCESSING PROTEIN HMCES"/>
    <property type="match status" value="1"/>
</dbReference>
<evidence type="ECO:0000256" key="2">
    <source>
        <dbReference type="ARBA" id="ARBA00022670"/>
    </source>
</evidence>
<keyword evidence="2 8" id="KW-0645">Protease</keyword>
<dbReference type="Pfam" id="PF02586">
    <property type="entry name" value="SRAP"/>
    <property type="match status" value="1"/>
</dbReference>
<evidence type="ECO:0000256" key="6">
    <source>
        <dbReference type="ARBA" id="ARBA00023125"/>
    </source>
</evidence>
<evidence type="ECO:0000256" key="3">
    <source>
        <dbReference type="ARBA" id="ARBA00022763"/>
    </source>
</evidence>
<keyword evidence="3" id="KW-0227">DNA damage</keyword>
<dbReference type="InterPro" id="IPR036590">
    <property type="entry name" value="SRAP-like"/>
</dbReference>
<keyword evidence="5" id="KW-0190">Covalent protein-DNA linkage</keyword>
<dbReference type="Gene3D" id="3.90.1680.10">
    <property type="entry name" value="SOS response associated peptidase-like"/>
    <property type="match status" value="1"/>
</dbReference>
<evidence type="ECO:0000256" key="1">
    <source>
        <dbReference type="ARBA" id="ARBA00008136"/>
    </source>
</evidence>
<gene>
    <name evidence="9" type="ORF">H0194_08360</name>
</gene>
<sequence>MCGRFVMFSETLLDDVATLPGVNDVNVPEGLPGPRYNIGPTHKVAAIRIVEGMATVLPARWGLFPHWKKDETGPPLFNARGETVASKPSFRDAFSGKAGGRCLIPLDGYYEWHDAGDGDGKYPYFVRRDDGRPLYAAGLWATGLDQLSVTMVTTASAAPLEWLHDRLPRFLADDEMPTWLEGTPEEARDLLEPAPERVREHLQATRVGKEVGNIRNDYPELIAPLEKGQVS</sequence>
<dbReference type="GO" id="GO:0008233">
    <property type="term" value="F:peptidase activity"/>
    <property type="evidence" value="ECO:0007669"/>
    <property type="project" value="UniProtKB-KW"/>
</dbReference>
<dbReference type="Proteomes" id="UP000515743">
    <property type="component" value="Chromosome"/>
</dbReference>
<dbReference type="InterPro" id="IPR003738">
    <property type="entry name" value="SRAP"/>
</dbReference>